<dbReference type="Pfam" id="PF13376">
    <property type="entry name" value="OmdA"/>
    <property type="match status" value="1"/>
</dbReference>
<dbReference type="AlphaFoldDB" id="A0A437K9K7"/>
<evidence type="ECO:0000313" key="2">
    <source>
        <dbReference type="Proteomes" id="UP000288024"/>
    </source>
</evidence>
<protein>
    <submittedName>
        <fullName evidence="1">Uncharacterized protein</fullName>
    </submittedName>
</protein>
<sequence>MPLHKLQDAAYNDGSITYLSENWFFPYIRRVVKTVAKTITEKLSLHKYEHKAVLYMPENSPYEEEFKSFGAKLVSGESYDLIFAFVLDMDSMRRLVNKVIEGGYINKGGYLYLAYPKKGNKVYSTFIHRDELMDGLEANKNGFIGSSNIKFSRMVGMDEIFTIVGLKEDSKGKAKPVNKASQSVGDYIEHIQQIEKDLAEHVDLLSFYQSLTPGYKRDWARYVYSAKQEATKEKRRQEMKVILGAGFKSRDLYRREHN</sequence>
<comment type="caution">
    <text evidence="1">The sequence shown here is derived from an EMBL/GenBank/DDBJ whole genome shotgun (WGS) entry which is preliminary data.</text>
</comment>
<name>A0A437K9K7_9BACI</name>
<evidence type="ECO:0000313" key="1">
    <source>
        <dbReference type="EMBL" id="RVT61400.1"/>
    </source>
</evidence>
<dbReference type="Proteomes" id="UP000288024">
    <property type="component" value="Unassembled WGS sequence"/>
</dbReference>
<reference evidence="1 2" key="1">
    <citation type="submission" date="2019-01" db="EMBL/GenBank/DDBJ databases">
        <title>Bacillus sp. M5HDSG1-1, whole genome shotgun sequence.</title>
        <authorList>
            <person name="Tuo L."/>
        </authorList>
    </citation>
    <scope>NUCLEOTIDE SEQUENCE [LARGE SCALE GENOMIC DNA]</scope>
    <source>
        <strain evidence="1 2">M5HDSG1-1</strain>
    </source>
</reference>
<keyword evidence="2" id="KW-1185">Reference proteome</keyword>
<accession>A0A437K9K7</accession>
<proteinExistence type="predicted"/>
<organism evidence="1 2">
    <name type="scientific">Niallia taxi</name>
    <dbReference type="NCBI Taxonomy" id="2499688"/>
    <lineage>
        <taxon>Bacteria</taxon>
        <taxon>Bacillati</taxon>
        <taxon>Bacillota</taxon>
        <taxon>Bacilli</taxon>
        <taxon>Bacillales</taxon>
        <taxon>Bacillaceae</taxon>
        <taxon>Niallia</taxon>
    </lineage>
</organism>
<dbReference type="EMBL" id="RZTZ01000005">
    <property type="protein sequence ID" value="RVT61400.1"/>
    <property type="molecule type" value="Genomic_DNA"/>
</dbReference>
<gene>
    <name evidence="1" type="ORF">EM808_14160</name>
</gene>